<name>A0ACB5RPP2_9PEZI</name>
<dbReference type="EMBL" id="BSXG01000002">
    <property type="protein sequence ID" value="GME22481.1"/>
    <property type="molecule type" value="Genomic_DNA"/>
</dbReference>
<evidence type="ECO:0000313" key="1">
    <source>
        <dbReference type="EMBL" id="GME22481.1"/>
    </source>
</evidence>
<dbReference type="Proteomes" id="UP001165186">
    <property type="component" value="Unassembled WGS sequence"/>
</dbReference>
<gene>
    <name evidence="1" type="primary">g10336</name>
    <name evidence="1" type="ORF">NpPPO83_00010336</name>
</gene>
<reference evidence="1" key="1">
    <citation type="submission" date="2024-09" db="EMBL/GenBank/DDBJ databases">
        <title>Draft Genome Sequences of Neofusicoccum parvum.</title>
        <authorList>
            <person name="Ashida A."/>
            <person name="Camagna M."/>
            <person name="Tanaka A."/>
            <person name="Takemoto D."/>
        </authorList>
    </citation>
    <scope>NUCLEOTIDE SEQUENCE</scope>
    <source>
        <strain evidence="1">PPO83</strain>
    </source>
</reference>
<protein>
    <submittedName>
        <fullName evidence="1">Uncharacterized protein</fullName>
    </submittedName>
</protein>
<organism evidence="1 2">
    <name type="scientific">Neofusicoccum parvum</name>
    <dbReference type="NCBI Taxonomy" id="310453"/>
    <lineage>
        <taxon>Eukaryota</taxon>
        <taxon>Fungi</taxon>
        <taxon>Dikarya</taxon>
        <taxon>Ascomycota</taxon>
        <taxon>Pezizomycotina</taxon>
        <taxon>Dothideomycetes</taxon>
        <taxon>Dothideomycetes incertae sedis</taxon>
        <taxon>Botryosphaeriales</taxon>
        <taxon>Botryosphaeriaceae</taxon>
        <taxon>Neofusicoccum</taxon>
    </lineage>
</organism>
<proteinExistence type="predicted"/>
<accession>A0ACB5RPP2</accession>
<evidence type="ECO:0000313" key="2">
    <source>
        <dbReference type="Proteomes" id="UP001165186"/>
    </source>
</evidence>
<sequence>MNHLRTSLASLQGHFTTARQTAAAVKWQDLPADLRTQLSSVQWASLPQQTRDRVAEHIKAHPYQTAAYATAAGIVFAPSGLVAAPVVAAGNLVGFTVTGPAAGSIAAAVQPWFAPIVAGGGFATVQSAGMGGYGVATVAAVVKGGAVVGAGANGAWSCLKGWMGAEVKVKSAFEGMLGG</sequence>
<comment type="caution">
    <text evidence="1">The sequence shown here is derived from an EMBL/GenBank/DDBJ whole genome shotgun (WGS) entry which is preliminary data.</text>
</comment>
<keyword evidence="2" id="KW-1185">Reference proteome</keyword>